<geneLocation type="mitochondrion" evidence="12"/>
<dbReference type="GO" id="GO:0042773">
    <property type="term" value="P:ATP synthesis coupled electron transport"/>
    <property type="evidence" value="ECO:0007669"/>
    <property type="project" value="InterPro"/>
</dbReference>
<dbReference type="Pfam" id="PF00361">
    <property type="entry name" value="Proton_antipo_M"/>
    <property type="match status" value="1"/>
</dbReference>
<dbReference type="InterPro" id="IPR010096">
    <property type="entry name" value="NADH-Q_OxRdtase_suN/2"/>
</dbReference>
<feature type="chain" id="PRO_5030992111" description="NADH-ubiquinone oxidoreductase chain 2" evidence="10">
    <location>
        <begin position="19"/>
        <end position="506"/>
    </location>
</feature>
<dbReference type="EMBL" id="MT801082">
    <property type="protein sequence ID" value="QPF23699.1"/>
    <property type="molecule type" value="Genomic_DNA"/>
</dbReference>
<feature type="transmembrane region" description="Helical" evidence="9">
    <location>
        <begin position="310"/>
        <end position="328"/>
    </location>
</feature>
<evidence type="ECO:0000256" key="5">
    <source>
        <dbReference type="ARBA" id="ARBA00022989"/>
    </source>
</evidence>
<feature type="signal peptide" evidence="10">
    <location>
        <begin position="1"/>
        <end position="18"/>
    </location>
</feature>
<feature type="transmembrane region" description="Helical" evidence="9">
    <location>
        <begin position="282"/>
        <end position="303"/>
    </location>
</feature>
<comment type="similarity">
    <text evidence="2">Belongs to the complex I subunit 2 family.</text>
</comment>
<dbReference type="PANTHER" id="PTHR22773">
    <property type="entry name" value="NADH DEHYDROGENASE"/>
    <property type="match status" value="1"/>
</dbReference>
<feature type="transmembrane region" description="Helical" evidence="9">
    <location>
        <begin position="20"/>
        <end position="39"/>
    </location>
</feature>
<feature type="domain" description="NADH:quinone oxidoreductase/Mrp antiporter transmembrane" evidence="11">
    <location>
        <begin position="125"/>
        <end position="436"/>
    </location>
</feature>
<dbReference type="NCBIfam" id="TIGR01770">
    <property type="entry name" value="NDH_I_N"/>
    <property type="match status" value="1"/>
</dbReference>
<evidence type="ECO:0000256" key="4">
    <source>
        <dbReference type="ARBA" id="ARBA00022692"/>
    </source>
</evidence>
<evidence type="ECO:0000256" key="9">
    <source>
        <dbReference type="SAM" id="Phobius"/>
    </source>
</evidence>
<dbReference type="InterPro" id="IPR001750">
    <property type="entry name" value="ND/Mrp_TM"/>
</dbReference>
<comment type="catalytic activity">
    <reaction evidence="8">
        <text>a ubiquinone + NADH + 5 H(+)(in) = a ubiquinol + NAD(+) + 4 H(+)(out)</text>
        <dbReference type="Rhea" id="RHEA:29091"/>
        <dbReference type="Rhea" id="RHEA-COMP:9565"/>
        <dbReference type="Rhea" id="RHEA-COMP:9566"/>
        <dbReference type="ChEBI" id="CHEBI:15378"/>
        <dbReference type="ChEBI" id="CHEBI:16389"/>
        <dbReference type="ChEBI" id="CHEBI:17976"/>
        <dbReference type="ChEBI" id="CHEBI:57540"/>
        <dbReference type="ChEBI" id="CHEBI:57945"/>
        <dbReference type="EC" id="7.1.1.2"/>
    </reaction>
</comment>
<dbReference type="GeneID" id="63653117"/>
<evidence type="ECO:0000256" key="8">
    <source>
        <dbReference type="ARBA" id="ARBA00049551"/>
    </source>
</evidence>
<keyword evidence="5 9" id="KW-1133">Transmembrane helix</keyword>
<evidence type="ECO:0000256" key="3">
    <source>
        <dbReference type="ARBA" id="ARBA00021008"/>
    </source>
</evidence>
<feature type="transmembrane region" description="Helical" evidence="9">
    <location>
        <begin position="386"/>
        <end position="409"/>
    </location>
</feature>
<evidence type="ECO:0000259" key="11">
    <source>
        <dbReference type="Pfam" id="PF00361"/>
    </source>
</evidence>
<feature type="transmembrane region" description="Helical" evidence="9">
    <location>
        <begin position="421"/>
        <end position="447"/>
    </location>
</feature>
<feature type="transmembrane region" description="Helical" evidence="9">
    <location>
        <begin position="105"/>
        <end position="125"/>
    </location>
</feature>
<feature type="transmembrane region" description="Helical" evidence="9">
    <location>
        <begin position="162"/>
        <end position="181"/>
    </location>
</feature>
<dbReference type="RefSeq" id="YP_010044458.1">
    <property type="nucleotide sequence ID" value="NC_054273.1"/>
</dbReference>
<evidence type="ECO:0000256" key="7">
    <source>
        <dbReference type="ARBA" id="ARBA00031028"/>
    </source>
</evidence>
<feature type="transmembrane region" description="Helical" evidence="9">
    <location>
        <begin position="242"/>
        <end position="262"/>
    </location>
</feature>
<accession>A0A7S9A2H1</accession>
<gene>
    <name evidence="12" type="primary">nad2</name>
</gene>
<keyword evidence="12" id="KW-0496">Mitochondrion</keyword>
<keyword evidence="6 9" id="KW-0472">Membrane</keyword>
<feature type="transmembrane region" description="Helical" evidence="9">
    <location>
        <begin position="201"/>
        <end position="221"/>
    </location>
</feature>
<sequence>MVILGIFLLMTMVALPRAKITSTLLIRVTSILLLFVARLSYQNRYINGMGSGLSLFNGLFNTTSITGSFDRFMAIVGAIILIGWAPRSFKKLAETQTVFTRVPTIPAYALIILFTTCGASFLISSSNLVSVYLRIELQSFAVYILAALYRDSESATSAGLKYFLLGGLSSGLILLGARLIYSNTGLTDLESIFTLLSVDNNSSILLPSVIGLIIMTCGFLFKIGAAPFHNWAPDVYDGTPTIVTTWLTIMPKISILVFLLGLQRGLGNSLTVVLGNVSIDVWKNLLLLCSLLSLIIGTVVGLAQYRIKRLFPYSTISHVGFLLLALGINTEESIESFLFYLIQYTITNLDAFLVLLAFGYVINYSKSFMDIHFISDLKGQFRANPLLGLTLTICLFSMAGVPPLIGFFGKQMILYSATHSGYYFLSLVAILLSVISASYYLNIIRVIHFESLNKSNETLVSSNEPKITNVHSFAIATLTMVIALYMFKPSILLNSTTLLALTLYTF</sequence>
<evidence type="ECO:0000256" key="6">
    <source>
        <dbReference type="ARBA" id="ARBA00023136"/>
    </source>
</evidence>
<dbReference type="GO" id="GO:0016020">
    <property type="term" value="C:membrane"/>
    <property type="evidence" value="ECO:0007669"/>
    <property type="project" value="UniProtKB-SubCell"/>
</dbReference>
<feature type="transmembrane region" description="Helical" evidence="9">
    <location>
        <begin position="340"/>
        <end position="365"/>
    </location>
</feature>
<dbReference type="GO" id="GO:0008137">
    <property type="term" value="F:NADH dehydrogenase (ubiquinone) activity"/>
    <property type="evidence" value="ECO:0007669"/>
    <property type="project" value="UniProtKB-EC"/>
</dbReference>
<comment type="subcellular location">
    <subcellularLocation>
        <location evidence="1">Membrane</location>
        <topology evidence="1">Multi-pass membrane protein</topology>
    </subcellularLocation>
</comment>
<evidence type="ECO:0000256" key="1">
    <source>
        <dbReference type="ARBA" id="ARBA00004141"/>
    </source>
</evidence>
<reference evidence="12" key="1">
    <citation type="submission" date="2020-07" db="EMBL/GenBank/DDBJ databases">
        <title>Characterization and phylogenetic analysis of the complete mitochondrial genome of opportunistic pathogen Trichosporon sp. (Trichosporonales: Trichosporonaceae).</title>
        <authorList>
            <person name="Liu Q."/>
        </authorList>
    </citation>
    <scope>NUCLEOTIDE SEQUENCE</scope>
</reference>
<keyword evidence="10" id="KW-0732">Signal</keyword>
<dbReference type="HAMAP" id="MF_00445">
    <property type="entry name" value="NDH1_NuoN_1"/>
    <property type="match status" value="1"/>
</dbReference>
<feature type="transmembrane region" description="Helical" evidence="9">
    <location>
        <begin position="131"/>
        <end position="150"/>
    </location>
</feature>
<evidence type="ECO:0000256" key="10">
    <source>
        <dbReference type="SAM" id="SignalP"/>
    </source>
</evidence>
<feature type="transmembrane region" description="Helical" evidence="9">
    <location>
        <begin position="468"/>
        <end position="487"/>
    </location>
</feature>
<evidence type="ECO:0000256" key="2">
    <source>
        <dbReference type="ARBA" id="ARBA00007012"/>
    </source>
</evidence>
<organism evidence="12">
    <name type="scientific">Trichosporon inkin</name>
    <dbReference type="NCBI Taxonomy" id="82517"/>
    <lineage>
        <taxon>Eukaryota</taxon>
        <taxon>Fungi</taxon>
        <taxon>Dikarya</taxon>
        <taxon>Basidiomycota</taxon>
        <taxon>Agaricomycotina</taxon>
        <taxon>Tremellomycetes</taxon>
        <taxon>Trichosporonales</taxon>
        <taxon>Trichosporonaceae</taxon>
        <taxon>Trichosporon</taxon>
    </lineage>
</organism>
<feature type="transmembrane region" description="Helical" evidence="9">
    <location>
        <begin position="59"/>
        <end position="84"/>
    </location>
</feature>
<evidence type="ECO:0000313" key="12">
    <source>
        <dbReference type="EMBL" id="QPF23699.1"/>
    </source>
</evidence>
<name>A0A7S9A2H1_9TREE</name>
<dbReference type="AlphaFoldDB" id="A0A7S9A2H1"/>
<proteinExistence type="inferred from homology"/>
<keyword evidence="4 9" id="KW-0812">Transmembrane</keyword>
<protein>
    <recommendedName>
        <fullName evidence="3">NADH-ubiquinone oxidoreductase chain 2</fullName>
    </recommendedName>
    <alternativeName>
        <fullName evidence="7">NADH dehydrogenase subunit 2</fullName>
    </alternativeName>
</protein>